<dbReference type="AlphaFoldDB" id="A0A380RXS6"/>
<keyword evidence="2" id="KW-0472">Membrane</keyword>
<evidence type="ECO:0008006" key="5">
    <source>
        <dbReference type="Google" id="ProtNLM"/>
    </source>
</evidence>
<keyword evidence="2" id="KW-1133">Transmembrane helix</keyword>
<keyword evidence="2" id="KW-0812">Transmembrane</keyword>
<feature type="coiled-coil region" evidence="1">
    <location>
        <begin position="162"/>
        <end position="189"/>
    </location>
</feature>
<sequence>MRADLIDIQVEDRGEEVEISLYGILGEYQLSAVREKLEMLVRGPGVFFFVNLQNARFTTEAYRGLFLEILNLVKQQKASLILLFDSEELHAYFDRYRNIFEIYKNREEYRKSGLSKQVHLVGLHYEKKAISLSPGFAISVALFLIGWAVTLFVIVVGQGREISDKQAQITALESQKARYIREIDRLESAIGPMRKLGVVQDTTLLSSFGAIQDWVTYLEYLEKTRREKK</sequence>
<evidence type="ECO:0000313" key="3">
    <source>
        <dbReference type="EMBL" id="SUQ20111.1"/>
    </source>
</evidence>
<accession>A0A380RXS6</accession>
<dbReference type="SUPFAM" id="SSF52091">
    <property type="entry name" value="SpoIIaa-like"/>
    <property type="match status" value="1"/>
</dbReference>
<evidence type="ECO:0000313" key="4">
    <source>
        <dbReference type="Proteomes" id="UP000255423"/>
    </source>
</evidence>
<organism evidence="3 4">
    <name type="scientific">Fibrobacter succinogenes</name>
    <name type="common">Bacteroides succinogenes</name>
    <dbReference type="NCBI Taxonomy" id="833"/>
    <lineage>
        <taxon>Bacteria</taxon>
        <taxon>Pseudomonadati</taxon>
        <taxon>Fibrobacterota</taxon>
        <taxon>Fibrobacteria</taxon>
        <taxon>Fibrobacterales</taxon>
        <taxon>Fibrobacteraceae</taxon>
        <taxon>Fibrobacter</taxon>
    </lineage>
</organism>
<dbReference type="InterPro" id="IPR036513">
    <property type="entry name" value="STAS_dom_sf"/>
</dbReference>
<gene>
    <name evidence="3" type="ORF">SAMN05661053_1364</name>
</gene>
<name>A0A380RXS6_FIBSU</name>
<reference evidence="3 4" key="1">
    <citation type="submission" date="2017-08" db="EMBL/GenBank/DDBJ databases">
        <authorList>
            <person name="de Groot N.N."/>
        </authorList>
    </citation>
    <scope>NUCLEOTIDE SEQUENCE [LARGE SCALE GENOMIC DNA]</scope>
    <source>
        <strain evidence="3 4">HM2</strain>
    </source>
</reference>
<evidence type="ECO:0000256" key="2">
    <source>
        <dbReference type="SAM" id="Phobius"/>
    </source>
</evidence>
<dbReference type="RefSeq" id="WP_088659558.1">
    <property type="nucleotide sequence ID" value="NZ_UHJL01000001.1"/>
</dbReference>
<dbReference type="EMBL" id="UHJL01000001">
    <property type="protein sequence ID" value="SUQ20111.1"/>
    <property type="molecule type" value="Genomic_DNA"/>
</dbReference>
<evidence type="ECO:0000256" key="1">
    <source>
        <dbReference type="SAM" id="Coils"/>
    </source>
</evidence>
<keyword evidence="1" id="KW-0175">Coiled coil</keyword>
<feature type="transmembrane region" description="Helical" evidence="2">
    <location>
        <begin position="136"/>
        <end position="156"/>
    </location>
</feature>
<protein>
    <recommendedName>
        <fullName evidence="5">STAS domain-containing protein</fullName>
    </recommendedName>
</protein>
<proteinExistence type="predicted"/>
<dbReference type="Proteomes" id="UP000255423">
    <property type="component" value="Unassembled WGS sequence"/>
</dbReference>